<keyword evidence="4 14" id="KW-0378">Hydrolase</keyword>
<comment type="catalytic activity">
    <reaction evidence="13">
        <text>ATP + H2O = ADP + phosphate + H(+)</text>
        <dbReference type="Rhea" id="RHEA:13065"/>
        <dbReference type="ChEBI" id="CHEBI:15377"/>
        <dbReference type="ChEBI" id="CHEBI:15378"/>
        <dbReference type="ChEBI" id="CHEBI:30616"/>
        <dbReference type="ChEBI" id="CHEBI:43474"/>
        <dbReference type="ChEBI" id="CHEBI:456216"/>
        <dbReference type="EC" id="5.6.2.4"/>
    </reaction>
</comment>
<dbReference type="Pfam" id="PF13361">
    <property type="entry name" value="UvrD_C"/>
    <property type="match status" value="1"/>
</dbReference>
<keyword evidence="18" id="KW-1185">Reference proteome</keyword>
<dbReference type="CDD" id="cd17932">
    <property type="entry name" value="DEXQc_UvrD"/>
    <property type="match status" value="1"/>
</dbReference>
<evidence type="ECO:0000256" key="8">
    <source>
        <dbReference type="ARBA" id="ARBA00023125"/>
    </source>
</evidence>
<evidence type="ECO:0000313" key="18">
    <source>
        <dbReference type="Proteomes" id="UP000235836"/>
    </source>
</evidence>
<dbReference type="EMBL" id="PNHG01000010">
    <property type="protein sequence ID" value="PMC64131.1"/>
    <property type="molecule type" value="Genomic_DNA"/>
</dbReference>
<evidence type="ECO:0000256" key="13">
    <source>
        <dbReference type="ARBA" id="ARBA00048988"/>
    </source>
</evidence>
<dbReference type="InterPro" id="IPR038726">
    <property type="entry name" value="PDDEXK_AddAB-type"/>
</dbReference>
<keyword evidence="3" id="KW-0227">DNA damage</keyword>
<dbReference type="Gene3D" id="3.40.50.300">
    <property type="entry name" value="P-loop containing nucleotide triphosphate hydrolases"/>
    <property type="match status" value="4"/>
</dbReference>
<dbReference type="InterPro" id="IPR011604">
    <property type="entry name" value="PDDEXK-like_dom_sf"/>
</dbReference>
<feature type="domain" description="UvrD-like helicase C-terminal" evidence="16">
    <location>
        <begin position="367"/>
        <end position="693"/>
    </location>
</feature>
<dbReference type="AlphaFoldDB" id="A0A2N6T484"/>
<evidence type="ECO:0000256" key="14">
    <source>
        <dbReference type="PROSITE-ProRule" id="PRU00560"/>
    </source>
</evidence>
<feature type="binding site" evidence="14">
    <location>
        <begin position="35"/>
        <end position="42"/>
    </location>
    <ligand>
        <name>ATP</name>
        <dbReference type="ChEBI" id="CHEBI:30616"/>
    </ligand>
</feature>
<keyword evidence="10" id="KW-0413">Isomerase</keyword>
<gene>
    <name evidence="17" type="ORF">CJ203_07690</name>
</gene>
<dbReference type="Pfam" id="PF12705">
    <property type="entry name" value="PDDEXK_1"/>
    <property type="match status" value="1"/>
</dbReference>
<evidence type="ECO:0000256" key="9">
    <source>
        <dbReference type="ARBA" id="ARBA00023204"/>
    </source>
</evidence>
<dbReference type="EC" id="5.6.2.4" evidence="12"/>
<dbReference type="PANTHER" id="PTHR11070:SF55">
    <property type="entry name" value="DNA 3'-5' HELICASE"/>
    <property type="match status" value="1"/>
</dbReference>
<keyword evidence="9" id="KW-0234">DNA repair</keyword>
<dbReference type="GO" id="GO:0000725">
    <property type="term" value="P:recombinational repair"/>
    <property type="evidence" value="ECO:0007669"/>
    <property type="project" value="TreeGrafter"/>
</dbReference>
<feature type="domain" description="UvrD-like helicase ATP-binding" evidence="15">
    <location>
        <begin position="14"/>
        <end position="366"/>
    </location>
</feature>
<evidence type="ECO:0000256" key="4">
    <source>
        <dbReference type="ARBA" id="ARBA00022801"/>
    </source>
</evidence>
<evidence type="ECO:0000256" key="11">
    <source>
        <dbReference type="ARBA" id="ARBA00034617"/>
    </source>
</evidence>
<reference evidence="17 18" key="1">
    <citation type="submission" date="2017-09" db="EMBL/GenBank/DDBJ databases">
        <title>Bacterial strain isolated from the female urinary microbiota.</title>
        <authorList>
            <person name="Thomas-White K."/>
            <person name="Kumar N."/>
            <person name="Forster S."/>
            <person name="Putonti C."/>
            <person name="Lawley T."/>
            <person name="Wolfe A.J."/>
        </authorList>
    </citation>
    <scope>NUCLEOTIDE SEQUENCE [LARGE SCALE GENOMIC DNA]</scope>
    <source>
        <strain evidence="17 18">UMB0792</strain>
    </source>
</reference>
<evidence type="ECO:0000256" key="6">
    <source>
        <dbReference type="ARBA" id="ARBA00022839"/>
    </source>
</evidence>
<dbReference type="RefSeq" id="WP_102724178.1">
    <property type="nucleotide sequence ID" value="NZ_PNHG01000010.1"/>
</dbReference>
<dbReference type="Proteomes" id="UP000235836">
    <property type="component" value="Unassembled WGS sequence"/>
</dbReference>
<keyword evidence="6" id="KW-0269">Exonuclease</keyword>
<dbReference type="InterPro" id="IPR014016">
    <property type="entry name" value="UvrD-like_ATP-bd"/>
</dbReference>
<evidence type="ECO:0000256" key="5">
    <source>
        <dbReference type="ARBA" id="ARBA00022806"/>
    </source>
</evidence>
<protein>
    <recommendedName>
        <fullName evidence="12">DNA 3'-5' helicase</fullName>
        <ecNumber evidence="12">5.6.2.4</ecNumber>
    </recommendedName>
</protein>
<dbReference type="InterPro" id="IPR027417">
    <property type="entry name" value="P-loop_NTPase"/>
</dbReference>
<keyword evidence="2 14" id="KW-0547">Nucleotide-binding</keyword>
<dbReference type="PANTHER" id="PTHR11070">
    <property type="entry name" value="UVRD / RECB / PCRA DNA HELICASE FAMILY MEMBER"/>
    <property type="match status" value="1"/>
</dbReference>
<dbReference type="GO" id="GO:0005829">
    <property type="term" value="C:cytosol"/>
    <property type="evidence" value="ECO:0007669"/>
    <property type="project" value="TreeGrafter"/>
</dbReference>
<dbReference type="GO" id="GO:0004527">
    <property type="term" value="F:exonuclease activity"/>
    <property type="evidence" value="ECO:0007669"/>
    <property type="project" value="UniProtKB-KW"/>
</dbReference>
<evidence type="ECO:0000256" key="3">
    <source>
        <dbReference type="ARBA" id="ARBA00022763"/>
    </source>
</evidence>
<proteinExistence type="predicted"/>
<evidence type="ECO:0000259" key="16">
    <source>
        <dbReference type="PROSITE" id="PS51217"/>
    </source>
</evidence>
<dbReference type="InterPro" id="IPR000212">
    <property type="entry name" value="DNA_helicase_UvrD/REP"/>
</dbReference>
<evidence type="ECO:0000256" key="10">
    <source>
        <dbReference type="ARBA" id="ARBA00023235"/>
    </source>
</evidence>
<sequence length="1108" mass="120158">MKPRVLSKYLEDKFPPTDQQAAIIGAEPGPLLVVAGAGAGKTETMASRVVWLVANGYVRPEEVLGLTFTRKAAQELGKRIRKRLERLAANEQLVRHLDPTGQLAKNLTAIAPMVSTYDSYAGSLIREYGLLVPVEPDARLITDAELHSIAWDVVSDHAGALLEGVSKNPSVDTVVDTLLALVNSMGNEVYPPERIKEEAEVFIKSVAELPRGKARENYNKDVQKWVDTQQLRTAYAELAGELAAELRARGVVTFNEQMSVAAKLASEHAAVGASQRDRFRVVMLDEYQDTSHAQRVLLRSLFGDNADDPQRHAHPLTVTAVGDPMQAIYGWRGATAANLAAFVEDFPLADGSPAPKAQLTTSWRNPPEVLELANSVSDAVLGSPDGAPRAVEPLEAKPDASPGQVEIGYFATEDEEVEAIADAIAADYTEKINSGKAVESAILVRKNRHSAHFAEALEQRGVPYEIVGVAGLLTVPEIADTVAVARMLVHPQDSTAALRILAGPACGLGLKDISALSQRALNLAGGRRHGSAVDELGPDVDARERLQVQLAELIADAENSKGENERHVGLADAVADLGETDRYSAEGLVRLQELSAKLRHLRKYSLGKRLPDLFADIISVFGIRTEVLSRNSPTGAVHLDAFAKVVFSYPGSDLEGFLSYLDLAAEHEDGLEPGAVVTSGDRVHILTAHKAKGLEWDTVAVAHADEKTYGSTVATFLTQVPYVPDDSYNALADAGTRSDFQNLTKEYLDQKRKDLGEESARLFYVAVTRAAKRLIVTASAKVAGRKAEAKPYEHFLPFKDVALNGTPAADVIEWWDGEAGEEELDATVAHEGIWPNYAAEPEALAGAAKVLAARADLPEKPDSTRTDADGELFTQWENDVTALINEHIAAQSPEVAVAMPGTLTASDIVALRADPEQFARRARRPVPFKPNSYAKRGTAFHEWVEGFFGARPLLDDDELPGNTEPNVDAATLARLKESFGNSQWAGRTPEHIEHPFEIDLGTSTVRGRIDAIFLDAPDPVTGERSWTIVDWKTGGKPQAAEMRAAKLQLAVYKEAWRRIADDGRTINAVFFYVRTGEDFAPSDLPERGELEELLQSAAVEGLESDLKS</sequence>
<dbReference type="GO" id="GO:0033202">
    <property type="term" value="C:DNA helicase complex"/>
    <property type="evidence" value="ECO:0007669"/>
    <property type="project" value="TreeGrafter"/>
</dbReference>
<dbReference type="PROSITE" id="PS51217">
    <property type="entry name" value="UVRD_HELICASE_CTER"/>
    <property type="match status" value="1"/>
</dbReference>
<comment type="caution">
    <text evidence="17">The sequence shown here is derived from an EMBL/GenBank/DDBJ whole genome shotgun (WGS) entry which is preliminary data.</text>
</comment>
<evidence type="ECO:0000256" key="7">
    <source>
        <dbReference type="ARBA" id="ARBA00022840"/>
    </source>
</evidence>
<evidence type="ECO:0000256" key="2">
    <source>
        <dbReference type="ARBA" id="ARBA00022741"/>
    </source>
</evidence>
<evidence type="ECO:0000256" key="1">
    <source>
        <dbReference type="ARBA" id="ARBA00022722"/>
    </source>
</evidence>
<dbReference type="GO" id="GO:0043138">
    <property type="term" value="F:3'-5' DNA helicase activity"/>
    <property type="evidence" value="ECO:0007669"/>
    <property type="project" value="UniProtKB-EC"/>
</dbReference>
<keyword evidence="7 14" id="KW-0067">ATP-binding</keyword>
<dbReference type="GO" id="GO:0003677">
    <property type="term" value="F:DNA binding"/>
    <property type="evidence" value="ECO:0007669"/>
    <property type="project" value="UniProtKB-KW"/>
</dbReference>
<dbReference type="Gene3D" id="3.90.320.10">
    <property type="match status" value="1"/>
</dbReference>
<evidence type="ECO:0000256" key="12">
    <source>
        <dbReference type="ARBA" id="ARBA00034808"/>
    </source>
</evidence>
<dbReference type="Pfam" id="PF00580">
    <property type="entry name" value="UvrD-helicase"/>
    <property type="match status" value="1"/>
</dbReference>
<name>A0A2N6T484_9CORY</name>
<dbReference type="GO" id="GO:0005524">
    <property type="term" value="F:ATP binding"/>
    <property type="evidence" value="ECO:0007669"/>
    <property type="project" value="UniProtKB-UniRule"/>
</dbReference>
<dbReference type="SUPFAM" id="SSF52540">
    <property type="entry name" value="P-loop containing nucleoside triphosphate hydrolases"/>
    <property type="match status" value="1"/>
</dbReference>
<keyword evidence="5 14" id="KW-0347">Helicase</keyword>
<dbReference type="Gene3D" id="1.10.486.10">
    <property type="entry name" value="PCRA, domain 4"/>
    <property type="match status" value="1"/>
</dbReference>
<evidence type="ECO:0000313" key="17">
    <source>
        <dbReference type="EMBL" id="PMC64131.1"/>
    </source>
</evidence>
<dbReference type="PROSITE" id="PS51198">
    <property type="entry name" value="UVRD_HELICASE_ATP_BIND"/>
    <property type="match status" value="1"/>
</dbReference>
<comment type="catalytic activity">
    <reaction evidence="11">
        <text>Couples ATP hydrolysis with the unwinding of duplex DNA by translocating in the 3'-5' direction.</text>
        <dbReference type="EC" id="5.6.2.4"/>
    </reaction>
</comment>
<evidence type="ECO:0000259" key="15">
    <source>
        <dbReference type="PROSITE" id="PS51198"/>
    </source>
</evidence>
<dbReference type="InterPro" id="IPR014017">
    <property type="entry name" value="DNA_helicase_UvrD-like_C"/>
</dbReference>
<keyword evidence="1" id="KW-0540">Nuclease</keyword>
<keyword evidence="8" id="KW-0238">DNA-binding</keyword>
<accession>A0A2N6T484</accession>
<organism evidence="17 18">
    <name type="scientific">Corynebacterium tuscaniense</name>
    <dbReference type="NCBI Taxonomy" id="302449"/>
    <lineage>
        <taxon>Bacteria</taxon>
        <taxon>Bacillati</taxon>
        <taxon>Actinomycetota</taxon>
        <taxon>Actinomycetes</taxon>
        <taxon>Mycobacteriales</taxon>
        <taxon>Corynebacteriaceae</taxon>
        <taxon>Corynebacterium</taxon>
    </lineage>
</organism>